<name>A0ABS7XXL6_9FLAO</name>
<keyword evidence="3" id="KW-0675">Receptor</keyword>
<proteinExistence type="predicted"/>
<feature type="domain" description="Fe/B12 periplasmic-binding" evidence="2">
    <location>
        <begin position="20"/>
        <end position="259"/>
    </location>
</feature>
<gene>
    <name evidence="3" type="ORF">LBU54_14130</name>
</gene>
<dbReference type="RefSeq" id="WP_224531378.1">
    <property type="nucleotide sequence ID" value="NZ_JAIUJR010000011.1"/>
</dbReference>
<dbReference type="PANTHER" id="PTHR30535:SF34">
    <property type="entry name" value="MOLYBDATE-BINDING PROTEIN MOLA"/>
    <property type="match status" value="1"/>
</dbReference>
<evidence type="ECO:0000313" key="4">
    <source>
        <dbReference type="Proteomes" id="UP001198901"/>
    </source>
</evidence>
<reference evidence="4" key="1">
    <citation type="submission" date="2023-07" db="EMBL/GenBank/DDBJ databases">
        <authorList>
            <person name="Yue Y."/>
        </authorList>
    </citation>
    <scope>NUCLEOTIDE SEQUENCE [LARGE SCALE GENOMIC DNA]</scope>
    <source>
        <strain evidence="4">D23</strain>
    </source>
</reference>
<dbReference type="PANTHER" id="PTHR30535">
    <property type="entry name" value="VITAMIN B12-BINDING PROTEIN"/>
    <property type="match status" value="1"/>
</dbReference>
<dbReference type="Proteomes" id="UP001198901">
    <property type="component" value="Unassembled WGS sequence"/>
</dbReference>
<keyword evidence="4" id="KW-1185">Reference proteome</keyword>
<dbReference type="InterPro" id="IPR054828">
    <property type="entry name" value="Vit_B12_bind_prot"/>
</dbReference>
<sequence length="259" mass="29604">MHVFKDQLNRKIRLKSVPKRIVSLVPSQTELLVDLGLKDCIVGVTKFCVHPIDIRKQKAVVGGTKAIKIKKIKALKPDIILCNKEENTLEIVNSLDNIAPVHISDIYSIEDCYELITMYGEIFDMATKAKLLIVNIENQRKSYIHKKNKANSVAYFIWKAPWMVVGSNTFIDAMISEAGFENSFKSKVRYPEIQLDDDLLKEADFIFLSSEPYPFKASHIAELKNKFPDKTIKIVSGEFFSWYGSRLLGSFNYFRSLGQ</sequence>
<evidence type="ECO:0000313" key="3">
    <source>
        <dbReference type="EMBL" id="MCA0133731.1"/>
    </source>
</evidence>
<protein>
    <submittedName>
        <fullName evidence="3">Helical backbone metal receptor</fullName>
    </submittedName>
</protein>
<dbReference type="InterPro" id="IPR050902">
    <property type="entry name" value="ABC_Transporter_SBP"/>
</dbReference>
<dbReference type="InterPro" id="IPR002491">
    <property type="entry name" value="ABC_transptr_periplasmic_BD"/>
</dbReference>
<dbReference type="NCBIfam" id="NF038402">
    <property type="entry name" value="TroA_like"/>
    <property type="match status" value="1"/>
</dbReference>
<organism evidence="3 4">
    <name type="scientific">Winogradskyella alexanderae</name>
    <dbReference type="NCBI Taxonomy" id="2877123"/>
    <lineage>
        <taxon>Bacteria</taxon>
        <taxon>Pseudomonadati</taxon>
        <taxon>Bacteroidota</taxon>
        <taxon>Flavobacteriia</taxon>
        <taxon>Flavobacteriales</taxon>
        <taxon>Flavobacteriaceae</taxon>
        <taxon>Winogradskyella</taxon>
    </lineage>
</organism>
<dbReference type="EMBL" id="JAIUJR010000011">
    <property type="protein sequence ID" value="MCA0133731.1"/>
    <property type="molecule type" value="Genomic_DNA"/>
</dbReference>
<evidence type="ECO:0000259" key="2">
    <source>
        <dbReference type="PROSITE" id="PS50983"/>
    </source>
</evidence>
<keyword evidence="1" id="KW-0732">Signal</keyword>
<dbReference type="SUPFAM" id="SSF53807">
    <property type="entry name" value="Helical backbone' metal receptor"/>
    <property type="match status" value="1"/>
</dbReference>
<accession>A0ABS7XXL6</accession>
<comment type="caution">
    <text evidence="3">The sequence shown here is derived from an EMBL/GenBank/DDBJ whole genome shotgun (WGS) entry which is preliminary data.</text>
</comment>
<evidence type="ECO:0000256" key="1">
    <source>
        <dbReference type="ARBA" id="ARBA00022729"/>
    </source>
</evidence>
<dbReference type="Gene3D" id="3.40.50.1980">
    <property type="entry name" value="Nitrogenase molybdenum iron protein domain"/>
    <property type="match status" value="2"/>
</dbReference>
<dbReference type="Pfam" id="PF01497">
    <property type="entry name" value="Peripla_BP_2"/>
    <property type="match status" value="1"/>
</dbReference>
<dbReference type="PROSITE" id="PS50983">
    <property type="entry name" value="FE_B12_PBP"/>
    <property type="match status" value="1"/>
</dbReference>